<dbReference type="EC" id="3.4.21.-" evidence="12"/>
<keyword evidence="2 12" id="KW-0645">Protease</keyword>
<evidence type="ECO:0000256" key="4">
    <source>
        <dbReference type="ARBA" id="ARBA00022737"/>
    </source>
</evidence>
<evidence type="ECO:0000313" key="13">
    <source>
        <dbReference type="Proteomes" id="UP000248168"/>
    </source>
</evidence>
<dbReference type="Gene3D" id="2.40.10.120">
    <property type="match status" value="1"/>
</dbReference>
<evidence type="ECO:0000256" key="7">
    <source>
        <dbReference type="PIRSR" id="PIRSR611782-1"/>
    </source>
</evidence>
<evidence type="ECO:0000256" key="1">
    <source>
        <dbReference type="ARBA" id="ARBA00010541"/>
    </source>
</evidence>
<evidence type="ECO:0000256" key="10">
    <source>
        <dbReference type="SAM" id="SignalP"/>
    </source>
</evidence>
<dbReference type="Proteomes" id="UP000248168">
    <property type="component" value="Unassembled WGS sequence"/>
</dbReference>
<dbReference type="OrthoDB" id="9758917at2"/>
<dbReference type="Gene3D" id="2.30.42.10">
    <property type="match status" value="2"/>
</dbReference>
<gene>
    <name evidence="12" type="primary">degP</name>
    <name evidence="12" type="ORF">NITLEN_11145</name>
</gene>
<dbReference type="Pfam" id="PF13180">
    <property type="entry name" value="PDZ_2"/>
    <property type="match status" value="2"/>
</dbReference>
<name>A0A330L4E9_9BACT</name>
<dbReference type="PANTHER" id="PTHR22939">
    <property type="entry name" value="SERINE PROTEASE FAMILY S1C HTRA-RELATED"/>
    <property type="match status" value="1"/>
</dbReference>
<keyword evidence="13" id="KW-1185">Reference proteome</keyword>
<dbReference type="SUPFAM" id="SSF50494">
    <property type="entry name" value="Trypsin-like serine proteases"/>
    <property type="match status" value="1"/>
</dbReference>
<dbReference type="InParanoid" id="A0A330L4E9"/>
<feature type="active site" description="Charge relay system" evidence="7">
    <location>
        <position position="171"/>
    </location>
</feature>
<evidence type="ECO:0000256" key="6">
    <source>
        <dbReference type="ARBA" id="ARBA00022825"/>
    </source>
</evidence>
<feature type="signal peptide" evidence="10">
    <location>
        <begin position="1"/>
        <end position="20"/>
    </location>
</feature>
<dbReference type="InterPro" id="IPR011782">
    <property type="entry name" value="Pept_S1C_Do"/>
</dbReference>
<reference evidence="13" key="1">
    <citation type="submission" date="2018-04" db="EMBL/GenBank/DDBJ databases">
        <authorList>
            <person name="Lucker S."/>
            <person name="Sakoula D."/>
        </authorList>
    </citation>
    <scope>NUCLEOTIDE SEQUENCE [LARGE SCALE GENOMIC DNA]</scope>
</reference>
<dbReference type="SUPFAM" id="SSF50156">
    <property type="entry name" value="PDZ domain-like"/>
    <property type="match status" value="2"/>
</dbReference>
<feature type="binding site" evidence="8">
    <location>
        <position position="171"/>
    </location>
    <ligand>
        <name>substrate</name>
    </ligand>
</feature>
<evidence type="ECO:0000259" key="11">
    <source>
        <dbReference type="PROSITE" id="PS50106"/>
    </source>
</evidence>
<comment type="similarity">
    <text evidence="1">Belongs to the peptidase S1C family.</text>
</comment>
<dbReference type="PRINTS" id="PR00834">
    <property type="entry name" value="PROTEASES2C"/>
</dbReference>
<evidence type="ECO:0000256" key="8">
    <source>
        <dbReference type="PIRSR" id="PIRSR611782-2"/>
    </source>
</evidence>
<evidence type="ECO:0000256" key="9">
    <source>
        <dbReference type="SAM" id="MobiDB-lite"/>
    </source>
</evidence>
<accession>A0A330L4E9</accession>
<dbReference type="NCBIfam" id="TIGR02037">
    <property type="entry name" value="degP_htrA_DO"/>
    <property type="match status" value="1"/>
</dbReference>
<dbReference type="FunCoup" id="A0A330L4E9">
    <property type="interactions" value="529"/>
</dbReference>
<feature type="binding site" evidence="8">
    <location>
        <position position="141"/>
    </location>
    <ligand>
        <name>substrate</name>
    </ligand>
</feature>
<dbReference type="PANTHER" id="PTHR22939:SF129">
    <property type="entry name" value="SERINE PROTEASE HTRA2, MITOCHONDRIAL"/>
    <property type="match status" value="1"/>
</dbReference>
<dbReference type="EMBL" id="OUNR01000001">
    <property type="protein sequence ID" value="SPP64059.1"/>
    <property type="molecule type" value="Genomic_DNA"/>
</dbReference>
<feature type="region of interest" description="Disordered" evidence="9">
    <location>
        <begin position="94"/>
        <end position="126"/>
    </location>
</feature>
<evidence type="ECO:0000256" key="2">
    <source>
        <dbReference type="ARBA" id="ARBA00022670"/>
    </source>
</evidence>
<feature type="domain" description="PDZ" evidence="11">
    <location>
        <begin position="415"/>
        <end position="492"/>
    </location>
</feature>
<dbReference type="InterPro" id="IPR036034">
    <property type="entry name" value="PDZ_sf"/>
</dbReference>
<feature type="active site" description="Charge relay system" evidence="7">
    <location>
        <position position="141"/>
    </location>
</feature>
<dbReference type="GO" id="GO:0004252">
    <property type="term" value="F:serine-type endopeptidase activity"/>
    <property type="evidence" value="ECO:0007669"/>
    <property type="project" value="InterPro"/>
</dbReference>
<dbReference type="InterPro" id="IPR009003">
    <property type="entry name" value="Peptidase_S1_PA"/>
</dbReference>
<dbReference type="FunFam" id="2.40.10.10:FF:000001">
    <property type="entry name" value="Periplasmic serine protease DegS"/>
    <property type="match status" value="1"/>
</dbReference>
<evidence type="ECO:0000256" key="3">
    <source>
        <dbReference type="ARBA" id="ARBA00022729"/>
    </source>
</evidence>
<keyword evidence="4" id="KW-0677">Repeat</keyword>
<keyword evidence="3 10" id="KW-0732">Signal</keyword>
<keyword evidence="6" id="KW-0720">Serine protease</keyword>
<dbReference type="SMART" id="SM00228">
    <property type="entry name" value="PDZ"/>
    <property type="match status" value="2"/>
</dbReference>
<dbReference type="GO" id="GO:0006508">
    <property type="term" value="P:proteolysis"/>
    <property type="evidence" value="ECO:0007669"/>
    <property type="project" value="UniProtKB-KW"/>
</dbReference>
<keyword evidence="5 12" id="KW-0378">Hydrolase</keyword>
<organism evidence="12 13">
    <name type="scientific">Nitrospira lenta</name>
    <dbReference type="NCBI Taxonomy" id="1436998"/>
    <lineage>
        <taxon>Bacteria</taxon>
        <taxon>Pseudomonadati</taxon>
        <taxon>Nitrospirota</taxon>
        <taxon>Nitrospiria</taxon>
        <taxon>Nitrospirales</taxon>
        <taxon>Nitrospiraceae</taxon>
        <taxon>Nitrospira</taxon>
    </lineage>
</organism>
<feature type="active site" description="Charge relay system" evidence="7">
    <location>
        <position position="245"/>
    </location>
</feature>
<dbReference type="PROSITE" id="PS50106">
    <property type="entry name" value="PDZ"/>
    <property type="match status" value="2"/>
</dbReference>
<protein>
    <submittedName>
        <fullName evidence="12">Serine protease Do</fullName>
        <ecNumber evidence="12">3.4.21.-</ecNumber>
    </submittedName>
</protein>
<feature type="domain" description="PDZ" evidence="11">
    <location>
        <begin position="289"/>
        <end position="380"/>
    </location>
</feature>
<dbReference type="Pfam" id="PF13365">
    <property type="entry name" value="Trypsin_2"/>
    <property type="match status" value="1"/>
</dbReference>
<sequence length="501" mass="51587">MKKSVQKAVIASLASAAVGAALIWGGPSLPASHASGGIQPAAATALPVAPAANGFTEVAKAVTPAVVNITTVTGEKVADGRKIPDELRDRMEEFFGGPQGPGGPRGFRGPHGPGEPRGHRGGGQGSGVIVSPDGYVLTNNHVIDGAQEVTVTLPDKREFKGTIVGADPKTDLAVVKIDGQNLPAVVWGDAGKLQVGEYVLAVGNPFGLNSTVTLGIVSALGRGRMGITQYEDFIQTDAAINPGNSGGALVNTRGELVGINTAIFSQTGGYQGVGFAVPTSMSKPIYESLIKNGKVVRGYLGVGIQDLSQDLAKSFGIKNAKGALVSDVKDDSPADQAGLKQGDVITAYQGAPVEDAVALQRLVTRTGVGTKVPVKVVRDGHEKDLTVTVGEQAETTKVAKADAGEADYAFAGVAVQDLDRETAKELGIKGKAQGVVVTGVEPESGAEKADLMTGDVIREINRQPVKSVKEFEKASSAIKKGENVLILINRHGNALFLTAKV</sequence>
<dbReference type="AlphaFoldDB" id="A0A330L4E9"/>
<dbReference type="RefSeq" id="WP_121988485.1">
    <property type="nucleotide sequence ID" value="NZ_OUNR01000001.1"/>
</dbReference>
<evidence type="ECO:0000256" key="5">
    <source>
        <dbReference type="ARBA" id="ARBA00022801"/>
    </source>
</evidence>
<dbReference type="InterPro" id="IPR001940">
    <property type="entry name" value="Peptidase_S1C"/>
</dbReference>
<feature type="compositionally biased region" description="Gly residues" evidence="9">
    <location>
        <begin position="97"/>
        <end position="112"/>
    </location>
</feature>
<evidence type="ECO:0000313" key="12">
    <source>
        <dbReference type="EMBL" id="SPP64059.1"/>
    </source>
</evidence>
<dbReference type="InterPro" id="IPR001478">
    <property type="entry name" value="PDZ"/>
</dbReference>
<feature type="binding site" evidence="8">
    <location>
        <begin position="243"/>
        <end position="245"/>
    </location>
    <ligand>
        <name>substrate</name>
    </ligand>
</feature>
<proteinExistence type="inferred from homology"/>
<dbReference type="CDD" id="cd10839">
    <property type="entry name" value="cpPDZ1_DegP-like"/>
    <property type="match status" value="1"/>
</dbReference>
<feature type="chain" id="PRO_5016448881" evidence="10">
    <location>
        <begin position="21"/>
        <end position="501"/>
    </location>
</feature>